<keyword evidence="4" id="KW-0804">Transcription</keyword>
<dbReference type="PROSITE" id="PS52032">
    <property type="entry name" value="MARR_BRCT_CHROMO"/>
    <property type="match status" value="1"/>
</dbReference>
<dbReference type="InterPro" id="IPR017884">
    <property type="entry name" value="SANT_dom"/>
</dbReference>
<evidence type="ECO:0000259" key="8">
    <source>
        <dbReference type="PROSITE" id="PS50090"/>
    </source>
</evidence>
<name>A0A3P9PS23_POERE</name>
<feature type="region of interest" description="Disordered" evidence="7">
    <location>
        <begin position="914"/>
        <end position="1001"/>
    </location>
</feature>
<feature type="compositionally biased region" description="Basic and acidic residues" evidence="7">
    <location>
        <begin position="388"/>
        <end position="398"/>
    </location>
</feature>
<protein>
    <submittedName>
        <fullName evidence="12">SWI/SNF related BAF chromatin remodeling complex subunit C2</fullName>
    </submittedName>
</protein>
<evidence type="ECO:0000259" key="10">
    <source>
        <dbReference type="PROSITE" id="PS51293"/>
    </source>
</evidence>
<dbReference type="SMART" id="SM00717">
    <property type="entry name" value="SANT"/>
    <property type="match status" value="1"/>
</dbReference>
<dbReference type="GO" id="GO:0031981">
    <property type="term" value="C:nuclear lumen"/>
    <property type="evidence" value="ECO:0007669"/>
    <property type="project" value="UniProtKB-ARBA"/>
</dbReference>
<keyword evidence="13" id="KW-1185">Reference proteome</keyword>
<dbReference type="InterPro" id="IPR036388">
    <property type="entry name" value="WH-like_DNA-bd_sf"/>
</dbReference>
<feature type="compositionally biased region" description="Basic and acidic residues" evidence="7">
    <location>
        <begin position="759"/>
        <end position="817"/>
    </location>
</feature>
<evidence type="ECO:0000259" key="11">
    <source>
        <dbReference type="PROSITE" id="PS52032"/>
    </source>
</evidence>
<dbReference type="Gene3D" id="1.10.10.60">
    <property type="entry name" value="Homeodomain-like"/>
    <property type="match status" value="1"/>
</dbReference>
<evidence type="ECO:0000256" key="5">
    <source>
        <dbReference type="ARBA" id="ARBA00023242"/>
    </source>
</evidence>
<feature type="domain" description="SWIRM" evidence="9">
    <location>
        <begin position="407"/>
        <end position="504"/>
    </location>
</feature>
<dbReference type="Bgee" id="ENSPREG00000016474">
    <property type="expression patterns" value="Expressed in head and 1 other cell type or tissue"/>
</dbReference>
<dbReference type="FunFam" id="1.10.10.10:FF:000020">
    <property type="entry name" value="SWI/SNF complex subunit SMARCC2 isoform c"/>
    <property type="match status" value="1"/>
</dbReference>
<feature type="compositionally biased region" description="Basic and acidic residues" evidence="7">
    <location>
        <begin position="329"/>
        <end position="343"/>
    </location>
</feature>
<dbReference type="InterPro" id="IPR049898">
    <property type="entry name" value="MARR_BRCT_CHROMO"/>
</dbReference>
<dbReference type="InterPro" id="IPR000953">
    <property type="entry name" value="Chromo/chromo_shadow_dom"/>
</dbReference>
<evidence type="ECO:0000256" key="2">
    <source>
        <dbReference type="ARBA" id="ARBA00022853"/>
    </source>
</evidence>
<dbReference type="InterPro" id="IPR009057">
    <property type="entry name" value="Homeodomain-like_sf"/>
</dbReference>
<dbReference type="AlphaFoldDB" id="A0A3P9PS23"/>
<feature type="compositionally biased region" description="Low complexity" evidence="7">
    <location>
        <begin position="916"/>
        <end position="928"/>
    </location>
</feature>
<organism evidence="12 13">
    <name type="scientific">Poecilia reticulata</name>
    <name type="common">Guppy</name>
    <name type="synonym">Acanthophacelus reticulatus</name>
    <dbReference type="NCBI Taxonomy" id="8081"/>
    <lineage>
        <taxon>Eukaryota</taxon>
        <taxon>Metazoa</taxon>
        <taxon>Chordata</taxon>
        <taxon>Craniata</taxon>
        <taxon>Vertebrata</taxon>
        <taxon>Euteleostomi</taxon>
        <taxon>Actinopterygii</taxon>
        <taxon>Neopterygii</taxon>
        <taxon>Teleostei</taxon>
        <taxon>Neoteleostei</taxon>
        <taxon>Acanthomorphata</taxon>
        <taxon>Ovalentaria</taxon>
        <taxon>Atherinomorphae</taxon>
        <taxon>Cyprinodontiformes</taxon>
        <taxon>Poeciliidae</taxon>
        <taxon>Poeciliinae</taxon>
        <taxon>Poecilia</taxon>
    </lineage>
</organism>
<evidence type="ECO:0000259" key="9">
    <source>
        <dbReference type="PROSITE" id="PS50934"/>
    </source>
</evidence>
<proteinExistence type="inferred from homology"/>
<dbReference type="FunFam" id="1.10.10.60:FF:000014">
    <property type="entry name" value="SWI/SNF complex subunit SMARCC2 isoform C"/>
    <property type="match status" value="1"/>
</dbReference>
<dbReference type="GO" id="GO:0045202">
    <property type="term" value="C:synapse"/>
    <property type="evidence" value="ECO:0007669"/>
    <property type="project" value="TreeGrafter"/>
</dbReference>
<accession>A0A3P9PS23</accession>
<dbReference type="Pfam" id="PF00249">
    <property type="entry name" value="Myb_DNA-binding"/>
    <property type="match status" value="1"/>
</dbReference>
<feature type="compositionally biased region" description="Pro residues" evidence="7">
    <location>
        <begin position="953"/>
        <end position="969"/>
    </location>
</feature>
<evidence type="ECO:0000313" key="12">
    <source>
        <dbReference type="Ensembl" id="ENSPREP00000024656.1"/>
    </source>
</evidence>
<dbReference type="PANTHER" id="PTHR15381">
    <property type="entry name" value="CHONDROITIN SULFATE PROTEOGLYCAN 5 -RELATED"/>
    <property type="match status" value="1"/>
</dbReference>
<dbReference type="PROSITE" id="PS51293">
    <property type="entry name" value="SANT"/>
    <property type="match status" value="1"/>
</dbReference>
<dbReference type="SMART" id="SM00298">
    <property type="entry name" value="CHROMO"/>
    <property type="match status" value="1"/>
</dbReference>
<dbReference type="Pfam" id="PF16496">
    <property type="entry name" value="SWIRM-assoc_2"/>
    <property type="match status" value="1"/>
</dbReference>
<dbReference type="Proteomes" id="UP000242638">
    <property type="component" value="Unassembled WGS sequence"/>
</dbReference>
<dbReference type="Gene3D" id="1.10.10.10">
    <property type="entry name" value="Winged helix-like DNA-binding domain superfamily/Winged helix DNA-binding domain"/>
    <property type="match status" value="1"/>
</dbReference>
<dbReference type="InterPro" id="IPR032451">
    <property type="entry name" value="SMARCC_C"/>
</dbReference>
<dbReference type="Pfam" id="PF16498">
    <property type="entry name" value="SWIRM-assoc_3"/>
    <property type="match status" value="1"/>
</dbReference>
<evidence type="ECO:0000313" key="13">
    <source>
        <dbReference type="Proteomes" id="UP000242638"/>
    </source>
</evidence>
<feature type="region of interest" description="Disordered" evidence="7">
    <location>
        <begin position="712"/>
        <end position="817"/>
    </location>
</feature>
<evidence type="ECO:0000256" key="7">
    <source>
        <dbReference type="SAM" id="MobiDB-lite"/>
    </source>
</evidence>
<keyword evidence="2" id="KW-0156">Chromatin regulator</keyword>
<feature type="compositionally biased region" description="Low complexity" evidence="7">
    <location>
        <begin position="936"/>
        <end position="952"/>
    </location>
</feature>
<dbReference type="GO" id="GO:0048858">
    <property type="term" value="P:cell projection morphogenesis"/>
    <property type="evidence" value="ECO:0007669"/>
    <property type="project" value="TreeGrafter"/>
</dbReference>
<feature type="region of interest" description="Disordered" evidence="7">
    <location>
        <begin position="257"/>
        <end position="398"/>
    </location>
</feature>
<dbReference type="InterPro" id="IPR032448">
    <property type="entry name" value="SWIRM-assoc"/>
</dbReference>
<dbReference type="PANTHER" id="PTHR15381:SF1">
    <property type="entry name" value="CHONDROITIN SULFATE PROTEOGLYCAN 5"/>
    <property type="match status" value="1"/>
</dbReference>
<evidence type="ECO:0000256" key="1">
    <source>
        <dbReference type="ARBA" id="ARBA00004123"/>
    </source>
</evidence>
<comment type="similarity">
    <text evidence="6">Belongs to the SMARCC family.</text>
</comment>
<dbReference type="GO" id="GO:0016514">
    <property type="term" value="C:SWI/SNF complex"/>
    <property type="evidence" value="ECO:0007669"/>
    <property type="project" value="UniProtKB-ARBA"/>
</dbReference>
<reference evidence="12" key="3">
    <citation type="submission" date="2025-09" db="UniProtKB">
        <authorList>
            <consortium name="Ensembl"/>
        </authorList>
    </citation>
    <scope>IDENTIFICATION</scope>
    <source>
        <strain evidence="12">Guanapo</strain>
    </source>
</reference>
<keyword evidence="3" id="KW-0805">Transcription regulation</keyword>
<dbReference type="SUPFAM" id="SSF52113">
    <property type="entry name" value="BRCT domain"/>
    <property type="match status" value="1"/>
</dbReference>
<reference evidence="12" key="2">
    <citation type="submission" date="2025-08" db="UniProtKB">
        <authorList>
            <consortium name="Ensembl"/>
        </authorList>
    </citation>
    <scope>IDENTIFICATION</scope>
    <source>
        <strain evidence="12">Guanapo</strain>
    </source>
</reference>
<feature type="compositionally biased region" description="Basic and acidic residues" evidence="7">
    <location>
        <begin position="729"/>
        <end position="739"/>
    </location>
</feature>
<dbReference type="PROSITE" id="PS50090">
    <property type="entry name" value="MYB_LIKE"/>
    <property type="match status" value="1"/>
</dbReference>
<reference evidence="13" key="1">
    <citation type="submission" date="2013-11" db="EMBL/GenBank/DDBJ databases">
        <title>The genomic landscape of the Guanapo guppy.</title>
        <authorList>
            <person name="Kuenstner A."/>
            <person name="Dreyer C."/>
        </authorList>
    </citation>
    <scope>NUCLEOTIDE SEQUENCE</scope>
    <source>
        <strain evidence="13">Guanapo</strain>
    </source>
</reference>
<evidence type="ECO:0000256" key="4">
    <source>
        <dbReference type="ARBA" id="ARBA00023163"/>
    </source>
</evidence>
<dbReference type="Pfam" id="PF04433">
    <property type="entry name" value="SWIRM"/>
    <property type="match status" value="1"/>
</dbReference>
<comment type="subcellular location">
    <subcellularLocation>
        <location evidence="1">Nucleus</location>
    </subcellularLocation>
</comment>
<dbReference type="GO" id="GO:0006325">
    <property type="term" value="P:chromatin organization"/>
    <property type="evidence" value="ECO:0007669"/>
    <property type="project" value="UniProtKB-KW"/>
</dbReference>
<evidence type="ECO:0000256" key="3">
    <source>
        <dbReference type="ARBA" id="ARBA00023015"/>
    </source>
</evidence>
<dbReference type="SUPFAM" id="SSF46689">
    <property type="entry name" value="Homeodomain-like"/>
    <property type="match status" value="2"/>
</dbReference>
<sequence length="1001" mass="111538">MAVRKKDGGPNVKYFEASDTVSQFDNVRVWLGKNYKKYIQAEPPTNKSLSSLVVQLLQFQEEVFGRHVSNPPLTKLPMKCFLDFKSGGALCHILAAAYKFKSDQGWRRFDFQNPSRMDRNVEMFMTIEKSLVQNNCLTRPVIYLSSDIEPKLLGKLKDIIKRHQGSVTEDKTSSSHIVVPIPSSLEEEEWVRPVMKRDKQVLLHWGYFPDSYDTWIPASEIEAAVEDPPSPEKPRKVHAKWILDLDQYNEWMNEEDYEVGDGCPKRKRISAKTLTDEVTTPDERRDKKPGSAKKRKRSPSPSPTPPPQESKKKNTKKGPTTPYTKSKRGQREEEQEELSKDLDEASPAPASEEGNTAKTNNTKKDSESTPVKGGTDMEEEGSPSVKGEPVKSSDLHEDNVTEQTHHIIIPSYAAWFDYNSVHAIERRALPEFFNGKNKSKTPEIYLAYRNFMIDTYRLNPQEYLTSTACRRNLAGDVCAIMRVHAFLEQWGLINYQVDSESRPTPMGPPPTSHFHVLADTPSSLVPLQPKTSQTPATQPMISFPDKVKEKPTDLQNFGLRTDMYSKKTGSAKSKSGASSMREWTEQETLLLLEGLEMYKDDWNKVSEHVGSRTQDECILHFLRLPIEDPYLEESSSTLGPLAYQPVPFSQAGNPVMSTVAFLASVVDPRVASAAAKSALEEFSRMKEEVPAALVEAHVRRVEEAARVSGRQDPLYGLEGSGIAGTGLEEGDRPGRKKTQEAGTKTAESKDGAMEEEEKQVENGKKEEERGREAEGEREADKTEPEMGDGEKEKDAKEGTEEGQREGEMEGERKAKVERDVGEGNLATAAASALAAAAVKAKHLAAVEERKIKSLVALLVETQMKKLEIKLRHFEELETIMDREREALEYQRQQLLADRQSFHMEQLKYAEMRARQQHFQQIQHQQHSQAGGPHSNQAASAAPPQGPSASQPAPSTPAPQAAPSPAPPASSAPAPESQPAAEPSAPHQGESLHPSAPVPAPQ</sequence>
<evidence type="ECO:0000256" key="6">
    <source>
        <dbReference type="ARBA" id="ARBA00049655"/>
    </source>
</evidence>
<feature type="domain" description="SANT" evidence="10">
    <location>
        <begin position="578"/>
        <end position="629"/>
    </location>
</feature>
<keyword evidence="5" id="KW-0539">Nucleus</keyword>
<feature type="compositionally biased region" description="Low complexity" evidence="7">
    <location>
        <begin position="970"/>
        <end position="985"/>
    </location>
</feature>
<dbReference type="InterPro" id="IPR032450">
    <property type="entry name" value="SMARCC_N"/>
</dbReference>
<dbReference type="InterPro" id="IPR001005">
    <property type="entry name" value="SANT/Myb"/>
</dbReference>
<dbReference type="Pfam" id="PF16495">
    <property type="entry name" value="SWIRM-assoc_1"/>
    <property type="match status" value="1"/>
</dbReference>
<dbReference type="GO" id="GO:0006355">
    <property type="term" value="P:regulation of DNA-templated transcription"/>
    <property type="evidence" value="ECO:0007669"/>
    <property type="project" value="UniProtKB-ARBA"/>
</dbReference>
<dbReference type="Ensembl" id="ENSPRET00000024904.1">
    <property type="protein sequence ID" value="ENSPREP00000024656.1"/>
    <property type="gene ID" value="ENSPREG00000016474.1"/>
</dbReference>
<dbReference type="InterPro" id="IPR036420">
    <property type="entry name" value="BRCT_dom_sf"/>
</dbReference>
<dbReference type="PROSITE" id="PS50934">
    <property type="entry name" value="SWIRM"/>
    <property type="match status" value="1"/>
</dbReference>
<feature type="domain" description="Chromo" evidence="11">
    <location>
        <begin position="1"/>
        <end position="271"/>
    </location>
</feature>
<dbReference type="GeneTree" id="ENSGT00940000155746"/>
<feature type="domain" description="Myb-like" evidence="8">
    <location>
        <begin position="583"/>
        <end position="625"/>
    </location>
</feature>
<dbReference type="InterPro" id="IPR007526">
    <property type="entry name" value="SWIRM"/>
</dbReference>